<evidence type="ECO:0000256" key="1">
    <source>
        <dbReference type="ARBA" id="ARBA00022603"/>
    </source>
</evidence>
<dbReference type="Gene3D" id="3.40.50.150">
    <property type="entry name" value="Vaccinia Virus protein VP39"/>
    <property type="match status" value="1"/>
</dbReference>
<evidence type="ECO:0000313" key="5">
    <source>
        <dbReference type="Proteomes" id="UP001595824"/>
    </source>
</evidence>
<evidence type="ECO:0000313" key="4">
    <source>
        <dbReference type="EMBL" id="MFC4326284.1"/>
    </source>
</evidence>
<keyword evidence="2" id="KW-0808">Transferase</keyword>
<reference evidence="5" key="1">
    <citation type="journal article" date="2019" name="Int. J. Syst. Evol. Microbiol.">
        <title>The Global Catalogue of Microorganisms (GCM) 10K type strain sequencing project: providing services to taxonomists for standard genome sequencing and annotation.</title>
        <authorList>
            <consortium name="The Broad Institute Genomics Platform"/>
            <consortium name="The Broad Institute Genome Sequencing Center for Infectious Disease"/>
            <person name="Wu L."/>
            <person name="Ma J."/>
        </authorList>
    </citation>
    <scope>NUCLEOTIDE SEQUENCE [LARGE SCALE GENOMIC DNA]</scope>
    <source>
        <strain evidence="5">PCU 347</strain>
    </source>
</reference>
<evidence type="ECO:0000256" key="2">
    <source>
        <dbReference type="ARBA" id="ARBA00022679"/>
    </source>
</evidence>
<keyword evidence="5" id="KW-1185">Reference proteome</keyword>
<comment type="caution">
    <text evidence="4">The sequence shown here is derived from an EMBL/GenBank/DDBJ whole genome shotgun (WGS) entry which is preliminary data.</text>
</comment>
<protein>
    <submittedName>
        <fullName evidence="4">DNA methyltransferase</fullName>
    </submittedName>
</protein>
<feature type="domain" description="DNA methylase N-4/N-6" evidence="3">
    <location>
        <begin position="3"/>
        <end position="58"/>
    </location>
</feature>
<dbReference type="EMBL" id="JBHSDP010000002">
    <property type="protein sequence ID" value="MFC4326284.1"/>
    <property type="molecule type" value="Genomic_DNA"/>
</dbReference>
<dbReference type="RefSeq" id="WP_381736503.1">
    <property type="nucleotide sequence ID" value="NZ_JBHSDP010000002.1"/>
</dbReference>
<sequence>MALPVAAPLYFIRLLTEEGEHVVDPFAGIGSTALAAEKSGRRWSCDDISAAAISIAKQRIDTFRK</sequence>
<dbReference type="Pfam" id="PF01555">
    <property type="entry name" value="N6_N4_Mtase"/>
    <property type="match status" value="1"/>
</dbReference>
<evidence type="ECO:0000259" key="3">
    <source>
        <dbReference type="Pfam" id="PF01555"/>
    </source>
</evidence>
<name>A0ABV8T5K5_9ACTN</name>
<keyword evidence="1 4" id="KW-0489">Methyltransferase</keyword>
<dbReference type="GO" id="GO:0008168">
    <property type="term" value="F:methyltransferase activity"/>
    <property type="evidence" value="ECO:0007669"/>
    <property type="project" value="UniProtKB-KW"/>
</dbReference>
<dbReference type="Proteomes" id="UP001595824">
    <property type="component" value="Unassembled WGS sequence"/>
</dbReference>
<dbReference type="SUPFAM" id="SSF53335">
    <property type="entry name" value="S-adenosyl-L-methionine-dependent methyltransferases"/>
    <property type="match status" value="1"/>
</dbReference>
<accession>A0ABV8T5K5</accession>
<dbReference type="InterPro" id="IPR002941">
    <property type="entry name" value="DNA_methylase_N4/N6"/>
</dbReference>
<organism evidence="4 5">
    <name type="scientific">Streptomyces andamanensis</name>
    <dbReference type="NCBI Taxonomy" id="1565035"/>
    <lineage>
        <taxon>Bacteria</taxon>
        <taxon>Bacillati</taxon>
        <taxon>Actinomycetota</taxon>
        <taxon>Actinomycetes</taxon>
        <taxon>Kitasatosporales</taxon>
        <taxon>Streptomycetaceae</taxon>
        <taxon>Streptomyces</taxon>
    </lineage>
</organism>
<dbReference type="InterPro" id="IPR029063">
    <property type="entry name" value="SAM-dependent_MTases_sf"/>
</dbReference>
<dbReference type="GO" id="GO:0032259">
    <property type="term" value="P:methylation"/>
    <property type="evidence" value="ECO:0007669"/>
    <property type="project" value="UniProtKB-KW"/>
</dbReference>
<dbReference type="PRINTS" id="PR00508">
    <property type="entry name" value="S21N4MTFRASE"/>
</dbReference>
<proteinExistence type="predicted"/>
<dbReference type="InterPro" id="IPR001091">
    <property type="entry name" value="RM_Methyltransferase"/>
</dbReference>
<gene>
    <name evidence="4" type="ORF">ACFPC0_00265</name>
</gene>